<keyword evidence="4" id="KW-0786">Thiamine pyrophosphate</keyword>
<proteinExistence type="predicted"/>
<dbReference type="Pfam" id="PF02779">
    <property type="entry name" value="Transket_pyr"/>
    <property type="match status" value="1"/>
</dbReference>
<dbReference type="GO" id="GO:0004591">
    <property type="term" value="F:oxoglutarate dehydrogenase (succinyl-transferring) activity"/>
    <property type="evidence" value="ECO:0007669"/>
    <property type="project" value="UniProtKB-EC"/>
</dbReference>
<dbReference type="AlphaFoldDB" id="A0A455U302"/>
<evidence type="ECO:0000256" key="4">
    <source>
        <dbReference type="ARBA" id="ARBA00023052"/>
    </source>
</evidence>
<evidence type="ECO:0000259" key="5">
    <source>
        <dbReference type="SMART" id="SM00861"/>
    </source>
</evidence>
<organism evidence="6 7">
    <name type="scientific">Vreelandella sulfidaeris</name>
    <dbReference type="NCBI Taxonomy" id="115553"/>
    <lineage>
        <taxon>Bacteria</taxon>
        <taxon>Pseudomonadati</taxon>
        <taxon>Pseudomonadota</taxon>
        <taxon>Gammaproteobacteria</taxon>
        <taxon>Oceanospirillales</taxon>
        <taxon>Halomonadaceae</taxon>
        <taxon>Vreelandella</taxon>
    </lineage>
</organism>
<dbReference type="GO" id="GO:0045252">
    <property type="term" value="C:oxoglutarate dehydrogenase complex"/>
    <property type="evidence" value="ECO:0007669"/>
    <property type="project" value="TreeGrafter"/>
</dbReference>
<dbReference type="InterPro" id="IPR005475">
    <property type="entry name" value="Transketolase-like_Pyr-bd"/>
</dbReference>
<dbReference type="PANTHER" id="PTHR23152">
    <property type="entry name" value="2-OXOGLUTARATE DEHYDROGENASE"/>
    <property type="match status" value="1"/>
</dbReference>
<dbReference type="GO" id="GO:0030976">
    <property type="term" value="F:thiamine pyrophosphate binding"/>
    <property type="evidence" value="ECO:0007669"/>
    <property type="project" value="InterPro"/>
</dbReference>
<reference evidence="6 7" key="1">
    <citation type="journal article" date="2019" name="Microbiol. Resour. Announc.">
        <title>Complete Genome Sequence of Halomonas sulfidaeris Strain Esulfide1 Isolated from a Metal Sulfide Rock at a Depth of 2,200 Meters, Obtained Using Nanopore Sequencing.</title>
        <authorList>
            <person name="Saito M."/>
            <person name="Nishigata A."/>
            <person name="Galipon J."/>
            <person name="Arakawa K."/>
        </authorList>
    </citation>
    <scope>NUCLEOTIDE SEQUENCE [LARGE SCALE GENOMIC DNA]</scope>
    <source>
        <strain evidence="6 7">ATCC BAA-803</strain>
    </source>
</reference>
<dbReference type="KEGG" id="hsr:HSBAA_16820"/>
<dbReference type="GO" id="GO:0006099">
    <property type="term" value="P:tricarboxylic acid cycle"/>
    <property type="evidence" value="ECO:0007669"/>
    <property type="project" value="TreeGrafter"/>
</dbReference>
<comment type="cofactor">
    <cofactor evidence="1">
        <name>thiamine diphosphate</name>
        <dbReference type="ChEBI" id="CHEBI:58937"/>
    </cofactor>
</comment>
<dbReference type="GO" id="GO:0005829">
    <property type="term" value="C:cytosol"/>
    <property type="evidence" value="ECO:0007669"/>
    <property type="project" value="TreeGrafter"/>
</dbReference>
<dbReference type="SMART" id="SM00861">
    <property type="entry name" value="Transket_pyr"/>
    <property type="match status" value="1"/>
</dbReference>
<protein>
    <recommendedName>
        <fullName evidence="2">oxoglutarate dehydrogenase (succinyl-transferring)</fullName>
        <ecNumber evidence="2">1.2.4.2</ecNumber>
    </recommendedName>
</protein>
<dbReference type="SUPFAM" id="SSF52518">
    <property type="entry name" value="Thiamin diphosphate-binding fold (THDP-binding)"/>
    <property type="match status" value="1"/>
</dbReference>
<keyword evidence="3" id="KW-0560">Oxidoreductase</keyword>
<dbReference type="Gene3D" id="3.40.50.12470">
    <property type="match status" value="1"/>
</dbReference>
<evidence type="ECO:0000313" key="7">
    <source>
        <dbReference type="Proteomes" id="UP000320231"/>
    </source>
</evidence>
<dbReference type="PANTHER" id="PTHR23152:SF4">
    <property type="entry name" value="2-OXOADIPATE DEHYDROGENASE COMPLEX COMPONENT E1"/>
    <property type="match status" value="1"/>
</dbReference>
<name>A0A455U302_9GAMM</name>
<evidence type="ECO:0000256" key="3">
    <source>
        <dbReference type="ARBA" id="ARBA00023002"/>
    </source>
</evidence>
<dbReference type="Proteomes" id="UP000320231">
    <property type="component" value="Chromosome"/>
</dbReference>
<dbReference type="InterPro" id="IPR011603">
    <property type="entry name" value="2oxoglutarate_DH_E1"/>
</dbReference>
<dbReference type="EMBL" id="AP019514">
    <property type="protein sequence ID" value="BBI60376.1"/>
    <property type="molecule type" value="Genomic_DNA"/>
</dbReference>
<gene>
    <name evidence="6" type="ORF">HSBAA_16820</name>
</gene>
<evidence type="ECO:0000313" key="6">
    <source>
        <dbReference type="EMBL" id="BBI60376.1"/>
    </source>
</evidence>
<evidence type="ECO:0000256" key="1">
    <source>
        <dbReference type="ARBA" id="ARBA00001964"/>
    </source>
</evidence>
<sequence>MPLQNMADGQPRFTIHDSFLSEEAVLAFEYGYSTTAPNDLVIWEAQFGDFFNGAQVVVDQFISSGETKWGRVCGLTMLLPHGYEGQGPEHSSARLERFLQMCRAQYAGLRTDHTCADLSSTASSGDSSAA</sequence>
<evidence type="ECO:0000256" key="2">
    <source>
        <dbReference type="ARBA" id="ARBA00012280"/>
    </source>
</evidence>
<feature type="domain" description="Transketolase-like pyrimidine-binding" evidence="5">
    <location>
        <begin position="1"/>
        <end position="126"/>
    </location>
</feature>
<dbReference type="InterPro" id="IPR029061">
    <property type="entry name" value="THDP-binding"/>
</dbReference>
<accession>A0A455U302</accession>
<dbReference type="EC" id="1.2.4.2" evidence="2"/>